<evidence type="ECO:0000313" key="4">
    <source>
        <dbReference type="Ensembl" id="ENSSRHP00000022700.1"/>
    </source>
</evidence>
<dbReference type="GO" id="GO:0009897">
    <property type="term" value="C:external side of plasma membrane"/>
    <property type="evidence" value="ECO:0007669"/>
    <property type="project" value="TreeGrafter"/>
</dbReference>
<keyword evidence="5" id="KW-1185">Reference proteome</keyword>
<dbReference type="PRINTS" id="PR01638">
    <property type="entry name" value="MHCCLASSI"/>
</dbReference>
<evidence type="ECO:0000256" key="1">
    <source>
        <dbReference type="ARBA" id="ARBA00023180"/>
    </source>
</evidence>
<dbReference type="InterPro" id="IPR011162">
    <property type="entry name" value="MHC_I/II-like_Ag-recog"/>
</dbReference>
<dbReference type="SUPFAM" id="SSF54452">
    <property type="entry name" value="MHC antigen-recognition domain"/>
    <property type="match status" value="1"/>
</dbReference>
<dbReference type="Pfam" id="PF00129">
    <property type="entry name" value="MHC_I"/>
    <property type="match status" value="1"/>
</dbReference>
<dbReference type="Proteomes" id="UP000472270">
    <property type="component" value="Unassembled WGS sequence"/>
</dbReference>
<accession>A0A673HAS4</accession>
<dbReference type="Gene3D" id="3.30.500.10">
    <property type="entry name" value="MHC class I-like antigen recognition-like"/>
    <property type="match status" value="1"/>
</dbReference>
<evidence type="ECO:0000256" key="2">
    <source>
        <dbReference type="RuleBase" id="RU004439"/>
    </source>
</evidence>
<sequence>LKTITLNFYYSIYLKNLHTLKTTYTGKKGQTAAVTTLDGQQIDYYDSEIKKLIPKQDWMKDYASTKTWKEYTEFRERVQQTNKINITALMQRFNQSRGVHVYQRMYGCEWDDETRDTRGFDEYSYDGQRLISLDLKELRYTASVPQAIPTVQKWNNDRKQLDSQCVFLPYNSLRIVYMFLCVF</sequence>
<dbReference type="PANTHER" id="PTHR16675">
    <property type="entry name" value="MHC CLASS I-RELATED"/>
    <property type="match status" value="1"/>
</dbReference>
<dbReference type="AlphaFoldDB" id="A0A673HAS4"/>
<dbReference type="InterPro" id="IPR001039">
    <property type="entry name" value="MHC_I_a_a1/a2"/>
</dbReference>
<dbReference type="Ensembl" id="ENSSRHT00000023395.1">
    <property type="protein sequence ID" value="ENSSRHP00000022700.1"/>
    <property type="gene ID" value="ENSSRHG00000012024.1"/>
</dbReference>
<dbReference type="GO" id="GO:0005615">
    <property type="term" value="C:extracellular space"/>
    <property type="evidence" value="ECO:0007669"/>
    <property type="project" value="TreeGrafter"/>
</dbReference>
<dbReference type="GO" id="GO:0006955">
    <property type="term" value="P:immune response"/>
    <property type="evidence" value="ECO:0007669"/>
    <property type="project" value="TreeGrafter"/>
</dbReference>
<evidence type="ECO:0000313" key="5">
    <source>
        <dbReference type="Proteomes" id="UP000472270"/>
    </source>
</evidence>
<dbReference type="InterPro" id="IPR011161">
    <property type="entry name" value="MHC_I-like_Ag-recog"/>
</dbReference>
<keyword evidence="1" id="KW-0325">Glycoprotein</keyword>
<dbReference type="InterPro" id="IPR037055">
    <property type="entry name" value="MHC_I-like_Ag-recog_sf"/>
</dbReference>
<evidence type="ECO:0000259" key="3">
    <source>
        <dbReference type="Pfam" id="PF00129"/>
    </source>
</evidence>
<reference evidence="4" key="1">
    <citation type="submission" date="2025-08" db="UniProtKB">
        <authorList>
            <consortium name="Ensembl"/>
        </authorList>
    </citation>
    <scope>IDENTIFICATION</scope>
</reference>
<reference evidence="4" key="2">
    <citation type="submission" date="2025-09" db="UniProtKB">
        <authorList>
            <consortium name="Ensembl"/>
        </authorList>
    </citation>
    <scope>IDENTIFICATION</scope>
</reference>
<organism evidence="4 5">
    <name type="scientific">Sinocyclocheilus rhinocerous</name>
    <dbReference type="NCBI Taxonomy" id="307959"/>
    <lineage>
        <taxon>Eukaryota</taxon>
        <taxon>Metazoa</taxon>
        <taxon>Chordata</taxon>
        <taxon>Craniata</taxon>
        <taxon>Vertebrata</taxon>
        <taxon>Euteleostomi</taxon>
        <taxon>Actinopterygii</taxon>
        <taxon>Neopterygii</taxon>
        <taxon>Teleostei</taxon>
        <taxon>Ostariophysi</taxon>
        <taxon>Cypriniformes</taxon>
        <taxon>Cyprinidae</taxon>
        <taxon>Cyprininae</taxon>
        <taxon>Sinocyclocheilus</taxon>
    </lineage>
</organism>
<feature type="domain" description="MHC class I-like antigen recognition-like" evidence="3">
    <location>
        <begin position="32"/>
        <end position="162"/>
    </location>
</feature>
<dbReference type="PANTHER" id="PTHR16675:SF237">
    <property type="entry name" value="MHC CLASS I ANTIGEN TRANSCRIPT VARIANT 1-RELATED"/>
    <property type="match status" value="1"/>
</dbReference>
<comment type="similarity">
    <text evidence="2">Belongs to the MHC class I family.</text>
</comment>
<dbReference type="InterPro" id="IPR050208">
    <property type="entry name" value="MHC_class-I_related"/>
</dbReference>
<name>A0A673HAS4_9TELE</name>
<protein>
    <recommendedName>
        <fullName evidence="3">MHC class I-like antigen recognition-like domain-containing protein</fullName>
    </recommendedName>
</protein>
<proteinExistence type="inferred from homology"/>